<feature type="domain" description="Mur ligase C-terminal" evidence="4">
    <location>
        <begin position="1"/>
        <end position="100"/>
    </location>
</feature>
<keyword evidence="6" id="KW-1185">Reference proteome</keyword>
<evidence type="ECO:0000256" key="3">
    <source>
        <dbReference type="ARBA" id="ARBA00022840"/>
    </source>
</evidence>
<name>A0ABP4PDA0_9ACTN</name>
<evidence type="ECO:0000313" key="5">
    <source>
        <dbReference type="EMBL" id="GAA1578486.1"/>
    </source>
</evidence>
<gene>
    <name evidence="5" type="ORF">GCM10009827_120160</name>
</gene>
<evidence type="ECO:0000259" key="4">
    <source>
        <dbReference type="Pfam" id="PF02875"/>
    </source>
</evidence>
<organism evidence="5 6">
    <name type="scientific">Dactylosporangium maewongense</name>
    <dbReference type="NCBI Taxonomy" id="634393"/>
    <lineage>
        <taxon>Bacteria</taxon>
        <taxon>Bacillati</taxon>
        <taxon>Actinomycetota</taxon>
        <taxon>Actinomycetes</taxon>
        <taxon>Micromonosporales</taxon>
        <taxon>Micromonosporaceae</taxon>
        <taxon>Dactylosporangium</taxon>
    </lineage>
</organism>
<dbReference type="PANTHER" id="PTHR43024">
    <property type="entry name" value="UDP-N-ACETYLMURAMOYL-TRIPEPTIDE--D-ALANYL-D-ALANINE LIGASE"/>
    <property type="match status" value="1"/>
</dbReference>
<dbReference type="Gene3D" id="3.90.190.20">
    <property type="entry name" value="Mur ligase, C-terminal domain"/>
    <property type="match status" value="1"/>
</dbReference>
<dbReference type="InterPro" id="IPR004101">
    <property type="entry name" value="Mur_ligase_C"/>
</dbReference>
<keyword evidence="1" id="KW-0436">Ligase</keyword>
<dbReference type="InterPro" id="IPR036615">
    <property type="entry name" value="Mur_ligase_C_dom_sf"/>
</dbReference>
<keyword evidence="2" id="KW-0547">Nucleotide-binding</keyword>
<evidence type="ECO:0000256" key="2">
    <source>
        <dbReference type="ARBA" id="ARBA00022741"/>
    </source>
</evidence>
<sequence>MIAALRSLKTIAAGRRTVAVLGQMNELGETAAADHIEVGHAVAKLHPDLLITVGNDDAAQLGTTAANGGVDTVHAVDKHAAALLIADLVKSGDVVLFKASNSLGLMALAATLAAGAGE</sequence>
<dbReference type="InterPro" id="IPR051046">
    <property type="entry name" value="MurCDEF_CellWall_CoF430Synth"/>
</dbReference>
<dbReference type="Proteomes" id="UP001501470">
    <property type="component" value="Unassembled WGS sequence"/>
</dbReference>
<dbReference type="PANTHER" id="PTHR43024:SF1">
    <property type="entry name" value="UDP-N-ACETYLMURAMOYL-TRIPEPTIDE--D-ALANYL-D-ALANINE LIGASE"/>
    <property type="match status" value="1"/>
</dbReference>
<dbReference type="Pfam" id="PF02875">
    <property type="entry name" value="Mur_ligase_C"/>
    <property type="match status" value="1"/>
</dbReference>
<comment type="caution">
    <text evidence="5">The sequence shown here is derived from an EMBL/GenBank/DDBJ whole genome shotgun (WGS) entry which is preliminary data.</text>
</comment>
<evidence type="ECO:0000313" key="6">
    <source>
        <dbReference type="Proteomes" id="UP001501470"/>
    </source>
</evidence>
<evidence type="ECO:0000256" key="1">
    <source>
        <dbReference type="ARBA" id="ARBA00022598"/>
    </source>
</evidence>
<keyword evidence="3" id="KW-0067">ATP-binding</keyword>
<dbReference type="EMBL" id="BAAAQD010000076">
    <property type="protein sequence ID" value="GAA1578486.1"/>
    <property type="molecule type" value="Genomic_DNA"/>
</dbReference>
<proteinExistence type="predicted"/>
<accession>A0ABP4PDA0</accession>
<protein>
    <recommendedName>
        <fullName evidence="4">Mur ligase C-terminal domain-containing protein</fullName>
    </recommendedName>
</protein>
<dbReference type="SUPFAM" id="SSF53244">
    <property type="entry name" value="MurD-like peptide ligases, peptide-binding domain"/>
    <property type="match status" value="1"/>
</dbReference>
<reference evidence="6" key="1">
    <citation type="journal article" date="2019" name="Int. J. Syst. Evol. Microbiol.">
        <title>The Global Catalogue of Microorganisms (GCM) 10K type strain sequencing project: providing services to taxonomists for standard genome sequencing and annotation.</title>
        <authorList>
            <consortium name="The Broad Institute Genomics Platform"/>
            <consortium name="The Broad Institute Genome Sequencing Center for Infectious Disease"/>
            <person name="Wu L."/>
            <person name="Ma J."/>
        </authorList>
    </citation>
    <scope>NUCLEOTIDE SEQUENCE [LARGE SCALE GENOMIC DNA]</scope>
    <source>
        <strain evidence="6">JCM 15933</strain>
    </source>
</reference>